<reference evidence="1" key="1">
    <citation type="submission" date="2022-11" db="EMBL/GenBank/DDBJ databases">
        <title>Minimal conservation of predation-associated metabolite biosynthetic gene clusters underscores biosynthetic potential of Myxococcota including descriptions for ten novel species: Archangium lansinium sp. nov., Myxococcus landrumus sp. nov., Nannocystis bai.</title>
        <authorList>
            <person name="Ahearne A."/>
            <person name="Stevens C."/>
            <person name="Dowd S."/>
        </authorList>
    </citation>
    <scope>NUCLEOTIDE SEQUENCE</scope>
    <source>
        <strain evidence="1">Fl3</strain>
    </source>
</reference>
<dbReference type="SUPFAM" id="SSF50985">
    <property type="entry name" value="RCC1/BLIP-II"/>
    <property type="match status" value="1"/>
</dbReference>
<accession>A0ABY7GVR8</accession>
<evidence type="ECO:0000313" key="1">
    <source>
        <dbReference type="EMBL" id="WAS90909.1"/>
    </source>
</evidence>
<protein>
    <recommendedName>
        <fullName evidence="3">Regulator of chromosome condensation (RCC1) repeat-containing protein</fullName>
    </recommendedName>
</protein>
<keyword evidence="2" id="KW-1185">Reference proteome</keyword>
<evidence type="ECO:0000313" key="2">
    <source>
        <dbReference type="Proteomes" id="UP001164459"/>
    </source>
</evidence>
<proteinExistence type="predicted"/>
<sequence>MKAAVLLATCVLASCGYGSYVHMPSSACRADFCRRAGGCCPTLAELDGTVKPRQFSDGCVLLENGRVLCSDRNRDGAAGIGRVAVGKDMPWLAVRDIDDGIELATDAGSSRCVVRTGGAVDCWGNNTHGQIGGAPGVHRARPGRVLAVGSASAVEFTEGAACALRESGEVVCWGLGVRILRGFIDAEECPRDRRGRYACWGPRGKRVMIADAIDLAGSLDGFCAALSNGQVHCWARDRKMYADHQPHLPWVYPPAALAGARDVVALDGNVGRIWALDTGGHMSFWGRFSAGASASSNACEVIPSVPVHKPWRIDDFGDITAIANECGLRSDGRVVCWTSRSGAELVDDLGGVTSLIPGLGPRGERCARDAQGEVWCWRDGAPPVRWSGLPDPFASKYRDGSECSMQCPAFAQMGWSWATEPAQHATVAPPPPRG</sequence>
<organism evidence="1 2">
    <name type="scientific">Nannocystis punicea</name>
    <dbReference type="NCBI Taxonomy" id="2995304"/>
    <lineage>
        <taxon>Bacteria</taxon>
        <taxon>Pseudomonadati</taxon>
        <taxon>Myxococcota</taxon>
        <taxon>Polyangia</taxon>
        <taxon>Nannocystales</taxon>
        <taxon>Nannocystaceae</taxon>
        <taxon>Nannocystis</taxon>
    </lineage>
</organism>
<dbReference type="EMBL" id="CP114040">
    <property type="protein sequence ID" value="WAS90909.1"/>
    <property type="molecule type" value="Genomic_DNA"/>
</dbReference>
<dbReference type="PROSITE" id="PS51257">
    <property type="entry name" value="PROKAR_LIPOPROTEIN"/>
    <property type="match status" value="1"/>
</dbReference>
<dbReference type="RefSeq" id="WP_269033236.1">
    <property type="nucleotide sequence ID" value="NZ_CP114040.1"/>
</dbReference>
<gene>
    <name evidence="1" type="ORF">O0S08_32370</name>
</gene>
<dbReference type="Gene3D" id="2.130.10.30">
    <property type="entry name" value="Regulator of chromosome condensation 1/beta-lactamase-inhibitor protein II"/>
    <property type="match status" value="2"/>
</dbReference>
<dbReference type="Proteomes" id="UP001164459">
    <property type="component" value="Chromosome"/>
</dbReference>
<dbReference type="InterPro" id="IPR009091">
    <property type="entry name" value="RCC1/BLIP-II"/>
</dbReference>
<name>A0ABY7GVR8_9BACT</name>
<evidence type="ECO:0008006" key="3">
    <source>
        <dbReference type="Google" id="ProtNLM"/>
    </source>
</evidence>